<dbReference type="HAMAP" id="MF_01517">
    <property type="entry name" value="Malate_dehydrog_2"/>
    <property type="match status" value="1"/>
</dbReference>
<feature type="domain" description="Lactate/malate dehydrogenase C-terminal" evidence="7">
    <location>
        <begin position="157"/>
        <end position="329"/>
    </location>
</feature>
<dbReference type="Pfam" id="PF02866">
    <property type="entry name" value="Ldh_1_C"/>
    <property type="match status" value="1"/>
</dbReference>
<dbReference type="Pfam" id="PF00056">
    <property type="entry name" value="Ldh_1_N"/>
    <property type="match status" value="1"/>
</dbReference>
<feature type="domain" description="Lactate/malate dehydrogenase N-terminal" evidence="6">
    <location>
        <begin position="7"/>
        <end position="153"/>
    </location>
</feature>
<evidence type="ECO:0000256" key="1">
    <source>
        <dbReference type="ARBA" id="ARBA00009613"/>
    </source>
</evidence>
<dbReference type="PANTHER" id="PTHR23382">
    <property type="entry name" value="MALATE DEHYDROGENASE"/>
    <property type="match status" value="1"/>
</dbReference>
<dbReference type="NCBIfam" id="TIGR01758">
    <property type="entry name" value="MDH_euk_cyt"/>
    <property type="match status" value="1"/>
</dbReference>
<dbReference type="EC" id="1.1.1.37" evidence="5"/>
<dbReference type="Proteomes" id="UP000708208">
    <property type="component" value="Unassembled WGS sequence"/>
</dbReference>
<reference evidence="8" key="1">
    <citation type="submission" date="2021-06" db="EMBL/GenBank/DDBJ databases">
        <authorList>
            <person name="Hodson N. C."/>
            <person name="Mongue J. A."/>
            <person name="Jaron S. K."/>
        </authorList>
    </citation>
    <scope>NUCLEOTIDE SEQUENCE</scope>
</reference>
<dbReference type="FunFam" id="3.40.50.720:FF:000010">
    <property type="entry name" value="Malate dehydrogenase"/>
    <property type="match status" value="1"/>
</dbReference>
<comment type="caution">
    <text evidence="8">The sequence shown here is derived from an EMBL/GenBank/DDBJ whole genome shotgun (WGS) entry which is preliminary data.</text>
</comment>
<evidence type="ECO:0000313" key="9">
    <source>
        <dbReference type="Proteomes" id="UP000708208"/>
    </source>
</evidence>
<gene>
    <name evidence="8" type="ORF">AFUS01_LOCUS45597</name>
</gene>
<comment type="catalytic activity">
    <reaction evidence="5">
        <text>(S)-malate + NAD(+) = oxaloacetate + NADH + H(+)</text>
        <dbReference type="Rhea" id="RHEA:21432"/>
        <dbReference type="ChEBI" id="CHEBI:15378"/>
        <dbReference type="ChEBI" id="CHEBI:15589"/>
        <dbReference type="ChEBI" id="CHEBI:16452"/>
        <dbReference type="ChEBI" id="CHEBI:57540"/>
        <dbReference type="ChEBI" id="CHEBI:57945"/>
        <dbReference type="EC" id="1.1.1.37"/>
    </reaction>
</comment>
<proteinExistence type="inferred from homology"/>
<dbReference type="PROSITE" id="PS00068">
    <property type="entry name" value="MDH"/>
    <property type="match status" value="1"/>
</dbReference>
<dbReference type="InterPro" id="IPR022383">
    <property type="entry name" value="Lactate/malate_DH_C"/>
</dbReference>
<dbReference type="GO" id="GO:0006108">
    <property type="term" value="P:malate metabolic process"/>
    <property type="evidence" value="ECO:0007669"/>
    <property type="project" value="InterPro"/>
</dbReference>
<dbReference type="AlphaFoldDB" id="A0A8J2Q6C0"/>
<evidence type="ECO:0000313" key="8">
    <source>
        <dbReference type="EMBL" id="CAG7836341.1"/>
    </source>
</evidence>
<keyword evidence="3 5" id="KW-0520">NAD</keyword>
<accession>A0A8J2Q6C0</accession>
<dbReference type="InterPro" id="IPR010945">
    <property type="entry name" value="Malate_DH_type2"/>
</dbReference>
<dbReference type="FunFam" id="3.90.110.10:FF:000002">
    <property type="entry name" value="Malate dehydrogenase"/>
    <property type="match status" value="1"/>
</dbReference>
<protein>
    <recommendedName>
        <fullName evidence="5">Malate dehydrogenase</fullName>
        <ecNumber evidence="5">1.1.1.37</ecNumber>
    </recommendedName>
</protein>
<evidence type="ECO:0000256" key="5">
    <source>
        <dbReference type="RuleBase" id="RU003405"/>
    </source>
</evidence>
<keyword evidence="9" id="KW-1185">Reference proteome</keyword>
<dbReference type="InterPro" id="IPR001557">
    <property type="entry name" value="L-lactate/malate_DH"/>
</dbReference>
<dbReference type="InterPro" id="IPR001252">
    <property type="entry name" value="Malate_DH_AS"/>
</dbReference>
<dbReference type="PIRSF" id="PIRSF000102">
    <property type="entry name" value="Lac_mal_DH"/>
    <property type="match status" value="1"/>
</dbReference>
<dbReference type="CDD" id="cd01336">
    <property type="entry name" value="MDH_cytoplasmic_cytosolic"/>
    <property type="match status" value="1"/>
</dbReference>
<dbReference type="GO" id="GO:0030060">
    <property type="term" value="F:L-malate dehydrogenase (NAD+) activity"/>
    <property type="evidence" value="ECO:0007669"/>
    <property type="project" value="UniProtKB-EC"/>
</dbReference>
<dbReference type="NCBIfam" id="NF003916">
    <property type="entry name" value="PRK05442.1"/>
    <property type="match status" value="1"/>
</dbReference>
<keyword evidence="5" id="KW-0816">Tricarboxylic acid cycle</keyword>
<dbReference type="InterPro" id="IPR001236">
    <property type="entry name" value="Lactate/malate_DH_N"/>
</dbReference>
<dbReference type="EMBL" id="CAJVCH010570987">
    <property type="protein sequence ID" value="CAG7836341.1"/>
    <property type="molecule type" value="Genomic_DNA"/>
</dbReference>
<evidence type="ECO:0000256" key="3">
    <source>
        <dbReference type="ARBA" id="ARBA00023027"/>
    </source>
</evidence>
<name>A0A8J2Q6C0_9HEXA</name>
<comment type="similarity">
    <text evidence="1">Belongs to the LDH/MDH superfamily. MDH type 2 family.</text>
</comment>
<dbReference type="NCBIfam" id="TIGR01759">
    <property type="entry name" value="MalateDH-SF1"/>
    <property type="match status" value="1"/>
</dbReference>
<evidence type="ECO:0000256" key="4">
    <source>
        <dbReference type="RuleBase" id="RU003369"/>
    </source>
</evidence>
<dbReference type="OrthoDB" id="4069699at2759"/>
<dbReference type="GO" id="GO:0006099">
    <property type="term" value="P:tricarboxylic acid cycle"/>
    <property type="evidence" value="ECO:0007669"/>
    <property type="project" value="UniProtKB-KW"/>
</dbReference>
<evidence type="ECO:0000256" key="2">
    <source>
        <dbReference type="ARBA" id="ARBA00023002"/>
    </source>
</evidence>
<evidence type="ECO:0000259" key="7">
    <source>
        <dbReference type="Pfam" id="PF02866"/>
    </source>
</evidence>
<dbReference type="InterPro" id="IPR011274">
    <property type="entry name" value="Malate_DH_NAD-dep_euk"/>
</dbReference>
<evidence type="ECO:0000259" key="6">
    <source>
        <dbReference type="Pfam" id="PF00056"/>
    </source>
</evidence>
<keyword evidence="2 4" id="KW-0560">Oxidoreductase</keyword>
<sequence length="333" mass="36140">MPLEPIRVVVTGAAGQIAYSLLYQLAKGDVFGPDQPLYLHLLDIPVMMGVLEGVVMELMDCALPLLLGVVPTADPAEGFKDIDAAFLVGAMPRKEGMERKDLLAANVKIFKVQGQALDQHAKKTVKVLVVGNPANTNALICSKYAPSIPRENFSAMTRLDQNRAQAQLAARFGVGIDNVRNVIIWGNHSSTQYPDARFAVVTKDGGESRVADSAADAAWLQDQFISTVQKRGAAVIAARKMSSAMSAAKAACDHMRDWWLGTTGDKYVSMGVISDGSYNTPKDIIFSFPVLVKDKQWTIVQGLELDAFSVQKLQQTGQELNEEKEEALAVCQD</sequence>
<organism evidence="8 9">
    <name type="scientific">Allacma fusca</name>
    <dbReference type="NCBI Taxonomy" id="39272"/>
    <lineage>
        <taxon>Eukaryota</taxon>
        <taxon>Metazoa</taxon>
        <taxon>Ecdysozoa</taxon>
        <taxon>Arthropoda</taxon>
        <taxon>Hexapoda</taxon>
        <taxon>Collembola</taxon>
        <taxon>Symphypleona</taxon>
        <taxon>Sminthuridae</taxon>
        <taxon>Allacma</taxon>
    </lineage>
</organism>